<protein>
    <submittedName>
        <fullName evidence="3">PH domain-containing protein</fullName>
    </submittedName>
</protein>
<evidence type="ECO:0000313" key="4">
    <source>
        <dbReference type="Proteomes" id="UP000783796"/>
    </source>
</evidence>
<sequence length="171" mass="19421">MRNDRISFPCTWSMGVTAITAITIIILVASTYFIWTDDFPSSMLWLKYTLIVVFIATIIGGLGYMPIRLTIGNDKIILHRLFGAINISIKDIIEIKAIPNSETAFSIRIFGSGGLFGYLGKFKNKILGNYTMYATNVNELILIRTDRKTYVFSCKNRDEFIESVKLRNNDI</sequence>
<proteinExistence type="predicted"/>
<keyword evidence="1" id="KW-1133">Transmembrane helix</keyword>
<organism evidence="3 4">
    <name type="scientific">Candidatus Phocaeicola faecigallinarum</name>
    <dbReference type="NCBI Taxonomy" id="2838732"/>
    <lineage>
        <taxon>Bacteria</taxon>
        <taxon>Pseudomonadati</taxon>
        <taxon>Bacteroidota</taxon>
        <taxon>Bacteroidia</taxon>
        <taxon>Bacteroidales</taxon>
        <taxon>Bacteroidaceae</taxon>
        <taxon>Phocaeicola</taxon>
    </lineage>
</organism>
<reference evidence="3" key="2">
    <citation type="submission" date="2021-04" db="EMBL/GenBank/DDBJ databases">
        <authorList>
            <person name="Gilroy R."/>
        </authorList>
    </citation>
    <scope>NUCLEOTIDE SEQUENCE</scope>
    <source>
        <strain evidence="3">G4-2901</strain>
    </source>
</reference>
<keyword evidence="1" id="KW-0472">Membrane</keyword>
<dbReference type="AlphaFoldDB" id="A0A948WUY5"/>
<dbReference type="Pfam" id="PF10882">
    <property type="entry name" value="bPH_5"/>
    <property type="match status" value="1"/>
</dbReference>
<keyword evidence="1" id="KW-0812">Transmembrane</keyword>
<reference evidence="3" key="1">
    <citation type="journal article" date="2021" name="PeerJ">
        <title>Extensive microbial diversity within the chicken gut microbiome revealed by metagenomics and culture.</title>
        <authorList>
            <person name="Gilroy R."/>
            <person name="Ravi A."/>
            <person name="Getino M."/>
            <person name="Pursley I."/>
            <person name="Horton D.L."/>
            <person name="Alikhan N.F."/>
            <person name="Baker D."/>
            <person name="Gharbi K."/>
            <person name="Hall N."/>
            <person name="Watson M."/>
            <person name="Adriaenssens E.M."/>
            <person name="Foster-Nyarko E."/>
            <person name="Jarju S."/>
            <person name="Secka A."/>
            <person name="Antonio M."/>
            <person name="Oren A."/>
            <person name="Chaudhuri R.R."/>
            <person name="La Ragione R."/>
            <person name="Hildebrand F."/>
            <person name="Pallen M.J."/>
        </authorList>
    </citation>
    <scope>NUCLEOTIDE SEQUENCE</scope>
    <source>
        <strain evidence="3">G4-2901</strain>
    </source>
</reference>
<comment type="caution">
    <text evidence="3">The sequence shown here is derived from an EMBL/GenBank/DDBJ whole genome shotgun (WGS) entry which is preliminary data.</text>
</comment>
<feature type="domain" description="Bacterial Pleckstrin homology" evidence="2">
    <location>
        <begin position="69"/>
        <end position="166"/>
    </location>
</feature>
<gene>
    <name evidence="3" type="ORF">H9777_03055</name>
</gene>
<dbReference type="Proteomes" id="UP000783796">
    <property type="component" value="Unassembled WGS sequence"/>
</dbReference>
<feature type="transmembrane region" description="Helical" evidence="1">
    <location>
        <begin position="47"/>
        <end position="67"/>
    </location>
</feature>
<evidence type="ECO:0000256" key="1">
    <source>
        <dbReference type="SAM" id="Phobius"/>
    </source>
</evidence>
<feature type="transmembrane region" description="Helical" evidence="1">
    <location>
        <begin position="12"/>
        <end position="35"/>
    </location>
</feature>
<evidence type="ECO:0000259" key="2">
    <source>
        <dbReference type="Pfam" id="PF10882"/>
    </source>
</evidence>
<name>A0A948WUY5_9BACT</name>
<dbReference type="InterPro" id="IPR027783">
    <property type="entry name" value="Bacterial_PH-related"/>
</dbReference>
<accession>A0A948WUY5</accession>
<dbReference type="EMBL" id="JAHLFW010000031">
    <property type="protein sequence ID" value="MBU3837297.1"/>
    <property type="molecule type" value="Genomic_DNA"/>
</dbReference>
<evidence type="ECO:0000313" key="3">
    <source>
        <dbReference type="EMBL" id="MBU3837297.1"/>
    </source>
</evidence>